<reference evidence="4" key="1">
    <citation type="submission" date="2022-12" db="EMBL/GenBank/DDBJ databases">
        <title>Genome assemblies of Blomia tropicalis.</title>
        <authorList>
            <person name="Cui Y."/>
        </authorList>
    </citation>
    <scope>NUCLEOTIDE SEQUENCE</scope>
    <source>
        <tissue evidence="4">Adult mites</tissue>
    </source>
</reference>
<dbReference type="InterPro" id="IPR050341">
    <property type="entry name" value="PP1_catalytic_subunit"/>
</dbReference>
<dbReference type="CDD" id="cd00144">
    <property type="entry name" value="MPP_PPP_family"/>
    <property type="match status" value="1"/>
</dbReference>
<comment type="caution">
    <text evidence="4">The sequence shown here is derived from an EMBL/GenBank/DDBJ whole genome shotgun (WGS) entry which is preliminary data.</text>
</comment>
<protein>
    <recommendedName>
        <fullName evidence="1">Serine/threonine-protein phosphatase</fullName>
        <ecNumber evidence="1">3.1.3.16</ecNumber>
    </recommendedName>
</protein>
<keyword evidence="1" id="KW-0378">Hydrolase</keyword>
<dbReference type="PROSITE" id="PS00125">
    <property type="entry name" value="SER_THR_PHOSPHATASE"/>
    <property type="match status" value="1"/>
</dbReference>
<dbReference type="InterPro" id="IPR029052">
    <property type="entry name" value="Metallo-depent_PP-like"/>
</dbReference>
<sequence length="617" mass="70883">MVNEKSKSNRQVKSSNSTRSTNSTSSVQSRTSTSTTTPSTLVDNKSREVKSSRITSASCKTSDEQQKFQQRNRTSVISHRSASINQQSRIRSSISSIISNQSAINTSSSNIPNQQFSNSFISSKINKTVSYKSNKQKSPTHIGNRVRINPLKYKSKLPNKNQPIEASVSDIDTIKNKKDTSLSYSKVFNNEVRAEMEASFTKLAGTEFDPERYLQQDGEKDPLNRKVDPVKVIAFIADYMQHYYNLSVDRDAFSQRRMLMDNHLWDSLVYLIPLICNQMIQLMLNDPLIVTVEPDALVFGDTHGNFNDIYHIYVNLIQNPQYEKYRIIFLGDYVDRGPKPIEILCFLFCLKLDNPQRFILLRGNHEVLKVNSKYGFKSICSHIFEDTYVRFPITGKLVYKSFNRTFGYLPVAAVINGNSGKGLFLCHGGIPDPKLKSDKTRTGTPWTVAELNALTNQYHPSSLEPTRHAPLGQRALNELLWNDPIPERLRRRKTLERHTFYQNKKRGGHCSYFTEKALIQFLEANHLSMLIRGHQYRHCKKKGFHYEYNYRMLTLFSSSNYCGNQRNTTSYAMVNSADCRVIPRVLRTISESLAYKDFNIFKIMVDQKTKDIAEIVY</sequence>
<dbReference type="EC" id="3.1.3.16" evidence="1"/>
<dbReference type="OrthoDB" id="256429at2759"/>
<dbReference type="EMBL" id="JAPWDV010000003">
    <property type="protein sequence ID" value="KAJ6216781.1"/>
    <property type="molecule type" value="Genomic_DNA"/>
</dbReference>
<evidence type="ECO:0000256" key="1">
    <source>
        <dbReference type="RuleBase" id="RU004273"/>
    </source>
</evidence>
<dbReference type="SUPFAM" id="SSF56300">
    <property type="entry name" value="Metallo-dependent phosphatases"/>
    <property type="match status" value="1"/>
</dbReference>
<proteinExistence type="inferred from homology"/>
<dbReference type="PANTHER" id="PTHR11668:SF496">
    <property type="entry name" value="SERINE_THREONINE-PROTEIN PHOSPHATASE"/>
    <property type="match status" value="1"/>
</dbReference>
<dbReference type="GO" id="GO:0005737">
    <property type="term" value="C:cytoplasm"/>
    <property type="evidence" value="ECO:0007669"/>
    <property type="project" value="TreeGrafter"/>
</dbReference>
<evidence type="ECO:0000256" key="2">
    <source>
        <dbReference type="SAM" id="MobiDB-lite"/>
    </source>
</evidence>
<gene>
    <name evidence="4" type="ORF">RDWZM_007938</name>
</gene>
<accession>A0A9Q0M0K8</accession>
<feature type="region of interest" description="Disordered" evidence="2">
    <location>
        <begin position="1"/>
        <end position="84"/>
    </location>
</feature>
<dbReference type="Gene3D" id="3.60.21.10">
    <property type="match status" value="1"/>
</dbReference>
<dbReference type="Pfam" id="PF00149">
    <property type="entry name" value="Metallophos"/>
    <property type="match status" value="1"/>
</dbReference>
<dbReference type="GO" id="GO:0005634">
    <property type="term" value="C:nucleus"/>
    <property type="evidence" value="ECO:0007669"/>
    <property type="project" value="TreeGrafter"/>
</dbReference>
<evidence type="ECO:0000313" key="5">
    <source>
        <dbReference type="Proteomes" id="UP001142055"/>
    </source>
</evidence>
<comment type="catalytic activity">
    <reaction evidence="1">
        <text>O-phospho-L-threonyl-[protein] + H2O = L-threonyl-[protein] + phosphate</text>
        <dbReference type="Rhea" id="RHEA:47004"/>
        <dbReference type="Rhea" id="RHEA-COMP:11060"/>
        <dbReference type="Rhea" id="RHEA-COMP:11605"/>
        <dbReference type="ChEBI" id="CHEBI:15377"/>
        <dbReference type="ChEBI" id="CHEBI:30013"/>
        <dbReference type="ChEBI" id="CHEBI:43474"/>
        <dbReference type="ChEBI" id="CHEBI:61977"/>
        <dbReference type="EC" id="3.1.3.16"/>
    </reaction>
</comment>
<organism evidence="4 5">
    <name type="scientific">Blomia tropicalis</name>
    <name type="common">Mite</name>
    <dbReference type="NCBI Taxonomy" id="40697"/>
    <lineage>
        <taxon>Eukaryota</taxon>
        <taxon>Metazoa</taxon>
        <taxon>Ecdysozoa</taxon>
        <taxon>Arthropoda</taxon>
        <taxon>Chelicerata</taxon>
        <taxon>Arachnida</taxon>
        <taxon>Acari</taxon>
        <taxon>Acariformes</taxon>
        <taxon>Sarcoptiformes</taxon>
        <taxon>Astigmata</taxon>
        <taxon>Glycyphagoidea</taxon>
        <taxon>Echimyopodidae</taxon>
        <taxon>Blomia</taxon>
    </lineage>
</organism>
<dbReference type="GO" id="GO:0004722">
    <property type="term" value="F:protein serine/threonine phosphatase activity"/>
    <property type="evidence" value="ECO:0007669"/>
    <property type="project" value="UniProtKB-EC"/>
</dbReference>
<evidence type="ECO:0000313" key="4">
    <source>
        <dbReference type="EMBL" id="KAJ6216781.1"/>
    </source>
</evidence>
<dbReference type="PRINTS" id="PR00114">
    <property type="entry name" value="STPHPHTASE"/>
</dbReference>
<dbReference type="InterPro" id="IPR004843">
    <property type="entry name" value="Calcineurin-like_PHP"/>
</dbReference>
<dbReference type="AlphaFoldDB" id="A0A9Q0M0K8"/>
<feature type="compositionally biased region" description="Polar residues" evidence="2">
    <location>
        <begin position="67"/>
        <end position="78"/>
    </location>
</feature>
<dbReference type="Proteomes" id="UP001142055">
    <property type="component" value="Chromosome 3"/>
</dbReference>
<dbReference type="InterPro" id="IPR006186">
    <property type="entry name" value="Ser/Thr-sp_prot-phosphatase"/>
</dbReference>
<dbReference type="PANTHER" id="PTHR11668">
    <property type="entry name" value="SERINE/THREONINE PROTEIN PHOSPHATASE"/>
    <property type="match status" value="1"/>
</dbReference>
<dbReference type="SMART" id="SM00156">
    <property type="entry name" value="PP2Ac"/>
    <property type="match status" value="1"/>
</dbReference>
<name>A0A9Q0M0K8_BLOTA</name>
<comment type="similarity">
    <text evidence="1">Belongs to the PPP phosphatase family.</text>
</comment>
<keyword evidence="5" id="KW-1185">Reference proteome</keyword>
<feature type="compositionally biased region" description="Low complexity" evidence="2">
    <location>
        <begin position="14"/>
        <end position="40"/>
    </location>
</feature>
<feature type="domain" description="Serine/threonine specific protein phosphatases" evidence="3">
    <location>
        <begin position="361"/>
        <end position="366"/>
    </location>
</feature>
<evidence type="ECO:0000259" key="3">
    <source>
        <dbReference type="PROSITE" id="PS00125"/>
    </source>
</evidence>